<accession>A0A932M1L7</accession>
<evidence type="ECO:0000313" key="2">
    <source>
        <dbReference type="Proteomes" id="UP000741360"/>
    </source>
</evidence>
<proteinExistence type="predicted"/>
<dbReference type="Proteomes" id="UP000741360">
    <property type="component" value="Unassembled WGS sequence"/>
</dbReference>
<dbReference type="EMBL" id="JACPSX010000216">
    <property type="protein sequence ID" value="MBI3015610.1"/>
    <property type="molecule type" value="Genomic_DNA"/>
</dbReference>
<dbReference type="AlphaFoldDB" id="A0A932M1L7"/>
<sequence>MITRQDVAARLTDYLHHRLTLEELVEWAEQAMMEGEFEESNFEALRDTISRLGLADVREFGLAWEDCKEFLSRLGYQVRIEVSEVV</sequence>
<reference evidence="1" key="1">
    <citation type="submission" date="2020-07" db="EMBL/GenBank/DDBJ databases">
        <title>Huge and variable diversity of episymbiotic CPR bacteria and DPANN archaea in groundwater ecosystems.</title>
        <authorList>
            <person name="He C.Y."/>
            <person name="Keren R."/>
            <person name="Whittaker M."/>
            <person name="Farag I.F."/>
            <person name="Doudna J."/>
            <person name="Cate J.H.D."/>
            <person name="Banfield J.F."/>
        </authorList>
    </citation>
    <scope>NUCLEOTIDE SEQUENCE</scope>
    <source>
        <strain evidence="1">NC_groundwater_717_Ag_S-0.2um_59_8</strain>
    </source>
</reference>
<protein>
    <submittedName>
        <fullName evidence="1">Uncharacterized protein</fullName>
    </submittedName>
</protein>
<comment type="caution">
    <text evidence="1">The sequence shown here is derived from an EMBL/GenBank/DDBJ whole genome shotgun (WGS) entry which is preliminary data.</text>
</comment>
<evidence type="ECO:0000313" key="1">
    <source>
        <dbReference type="EMBL" id="MBI3015610.1"/>
    </source>
</evidence>
<name>A0A932M1L7_UNCTE</name>
<gene>
    <name evidence="1" type="ORF">HYY65_11265</name>
</gene>
<organism evidence="1 2">
    <name type="scientific">Tectimicrobiota bacterium</name>
    <dbReference type="NCBI Taxonomy" id="2528274"/>
    <lineage>
        <taxon>Bacteria</taxon>
        <taxon>Pseudomonadati</taxon>
        <taxon>Nitrospinota/Tectimicrobiota group</taxon>
        <taxon>Candidatus Tectimicrobiota</taxon>
    </lineage>
</organism>